<dbReference type="AlphaFoldDB" id="A0A9X4KQQ2"/>
<name>A0A9X4KQQ2_9BACL</name>
<evidence type="ECO:0000313" key="3">
    <source>
        <dbReference type="EMBL" id="MDG0793920.1"/>
    </source>
</evidence>
<feature type="transmembrane region" description="Helical" evidence="1">
    <location>
        <begin position="160"/>
        <end position="180"/>
    </location>
</feature>
<dbReference type="EMBL" id="JAPDHZ010000005">
    <property type="protein sequence ID" value="MDG0793920.1"/>
    <property type="molecule type" value="Genomic_DNA"/>
</dbReference>
<evidence type="ECO:0000259" key="2">
    <source>
        <dbReference type="SMART" id="SM00014"/>
    </source>
</evidence>
<dbReference type="Gene3D" id="1.20.144.10">
    <property type="entry name" value="Phosphatidic acid phosphatase type 2/haloperoxidase"/>
    <property type="match status" value="2"/>
</dbReference>
<dbReference type="InterPro" id="IPR036938">
    <property type="entry name" value="PAP2/HPO_sf"/>
</dbReference>
<feature type="domain" description="Phosphatidic acid phosphatase type 2/haloperoxidase" evidence="2">
    <location>
        <begin position="89"/>
        <end position="201"/>
    </location>
</feature>
<keyword evidence="1" id="KW-0812">Transmembrane</keyword>
<dbReference type="SMART" id="SM00014">
    <property type="entry name" value="acidPPc"/>
    <property type="match status" value="1"/>
</dbReference>
<dbReference type="InterPro" id="IPR000326">
    <property type="entry name" value="PAP2/HPO"/>
</dbReference>
<feature type="transmembrane region" description="Helical" evidence="1">
    <location>
        <begin position="7"/>
        <end position="30"/>
    </location>
</feature>
<feature type="transmembrane region" description="Helical" evidence="1">
    <location>
        <begin position="89"/>
        <end position="110"/>
    </location>
</feature>
<dbReference type="SUPFAM" id="SSF48317">
    <property type="entry name" value="Acid phosphatase/Vanadium-dependent haloperoxidase"/>
    <property type="match status" value="1"/>
</dbReference>
<evidence type="ECO:0000256" key="1">
    <source>
        <dbReference type="SAM" id="Phobius"/>
    </source>
</evidence>
<protein>
    <submittedName>
        <fullName evidence="3">Phosphatase PAP2 family protein</fullName>
    </submittedName>
</protein>
<proteinExistence type="predicted"/>
<keyword evidence="4" id="KW-1185">Reference proteome</keyword>
<organism evidence="3 4">
    <name type="scientific">Cohnella ginsengisoli</name>
    <dbReference type="NCBI Taxonomy" id="425004"/>
    <lineage>
        <taxon>Bacteria</taxon>
        <taxon>Bacillati</taxon>
        <taxon>Bacillota</taxon>
        <taxon>Bacilli</taxon>
        <taxon>Bacillales</taxon>
        <taxon>Paenibacillaceae</taxon>
        <taxon>Cohnella</taxon>
    </lineage>
</organism>
<keyword evidence="1" id="KW-1133">Transmembrane helix</keyword>
<reference evidence="3 4" key="1">
    <citation type="submission" date="2022-10" db="EMBL/GenBank/DDBJ databases">
        <title>Comparative genomic analysis of Cohnella hashimotonis sp. nov., isolated from the International Space Station.</title>
        <authorList>
            <person name="Simpson A."/>
            <person name="Venkateswaran K."/>
        </authorList>
    </citation>
    <scope>NUCLEOTIDE SEQUENCE [LARGE SCALE GENOMIC DNA]</scope>
    <source>
        <strain evidence="3 4">DSM 18997</strain>
    </source>
</reference>
<dbReference type="CDD" id="cd03392">
    <property type="entry name" value="PAP2_like_2"/>
    <property type="match status" value="1"/>
</dbReference>
<accession>A0A9X4KQQ2</accession>
<dbReference type="PANTHER" id="PTHR14969:SF13">
    <property type="entry name" value="AT30094P"/>
    <property type="match status" value="1"/>
</dbReference>
<dbReference type="Pfam" id="PF01569">
    <property type="entry name" value="PAP2"/>
    <property type="match status" value="1"/>
</dbReference>
<feature type="transmembrane region" description="Helical" evidence="1">
    <location>
        <begin position="130"/>
        <end position="148"/>
    </location>
</feature>
<feature type="transmembrane region" description="Helical" evidence="1">
    <location>
        <begin position="186"/>
        <end position="204"/>
    </location>
</feature>
<dbReference type="RefSeq" id="WP_277567699.1">
    <property type="nucleotide sequence ID" value="NZ_JAPDHZ010000005.1"/>
</dbReference>
<evidence type="ECO:0000313" key="4">
    <source>
        <dbReference type="Proteomes" id="UP001153387"/>
    </source>
</evidence>
<dbReference type="PANTHER" id="PTHR14969">
    <property type="entry name" value="SPHINGOSINE-1-PHOSPHATE PHOSPHOHYDROLASE"/>
    <property type="match status" value="1"/>
</dbReference>
<comment type="caution">
    <text evidence="3">The sequence shown here is derived from an EMBL/GenBank/DDBJ whole genome shotgun (WGS) entry which is preliminary data.</text>
</comment>
<dbReference type="Proteomes" id="UP001153387">
    <property type="component" value="Unassembled WGS sequence"/>
</dbReference>
<sequence>MKFTLKLSAALLLSILFAAGFGLVALLVGYHRLNVFDRSVIRFVQGWESPPLSHVMKFFTAIGAGLPVTAIAVGIVLLLFFVLKHRRELILFVFVLGGSQLLNVILKLAFHRERPDIHRIIQVAGYSFPSGHSMGAFSLYGVSAYLLWKHIPARWGRAILIAASAALVLAIGVSRIYLGVHYPSDVIGGYLASGFWLASSIWVYRKYDKRRVRQS</sequence>
<feature type="transmembrane region" description="Helical" evidence="1">
    <location>
        <begin position="58"/>
        <end position="82"/>
    </location>
</feature>
<keyword evidence="1" id="KW-0472">Membrane</keyword>
<gene>
    <name evidence="3" type="ORF">OMP38_26160</name>
</gene>